<protein>
    <recommendedName>
        <fullName evidence="1">F-box domain-containing protein</fullName>
    </recommendedName>
</protein>
<dbReference type="Pfam" id="PF00646">
    <property type="entry name" value="F-box"/>
    <property type="match status" value="1"/>
</dbReference>
<evidence type="ECO:0000313" key="2">
    <source>
        <dbReference type="EMBL" id="KXH46864.1"/>
    </source>
</evidence>
<reference evidence="2 3" key="1">
    <citation type="submission" date="2014-02" db="EMBL/GenBank/DDBJ databases">
        <title>The genome sequence of Colletotrichum nymphaeae SA-01.</title>
        <authorList>
            <person name="Baroncelli R."/>
            <person name="Thon M.R."/>
        </authorList>
    </citation>
    <scope>NUCLEOTIDE SEQUENCE [LARGE SCALE GENOMIC DNA]</scope>
    <source>
        <strain evidence="2 3">SA-01</strain>
    </source>
</reference>
<proteinExistence type="predicted"/>
<evidence type="ECO:0000313" key="3">
    <source>
        <dbReference type="Proteomes" id="UP000070054"/>
    </source>
</evidence>
<accession>A0A135TFF5</accession>
<keyword evidence="3" id="KW-1185">Reference proteome</keyword>
<organism evidence="2 3">
    <name type="scientific">Colletotrichum nymphaeae SA-01</name>
    <dbReference type="NCBI Taxonomy" id="1460502"/>
    <lineage>
        <taxon>Eukaryota</taxon>
        <taxon>Fungi</taxon>
        <taxon>Dikarya</taxon>
        <taxon>Ascomycota</taxon>
        <taxon>Pezizomycotina</taxon>
        <taxon>Sordariomycetes</taxon>
        <taxon>Hypocreomycetidae</taxon>
        <taxon>Glomerellales</taxon>
        <taxon>Glomerellaceae</taxon>
        <taxon>Colletotrichum</taxon>
        <taxon>Colletotrichum acutatum species complex</taxon>
    </lineage>
</organism>
<dbReference type="InterPro" id="IPR036047">
    <property type="entry name" value="F-box-like_dom_sf"/>
</dbReference>
<comment type="caution">
    <text evidence="2">The sequence shown here is derived from an EMBL/GenBank/DDBJ whole genome shotgun (WGS) entry which is preliminary data.</text>
</comment>
<dbReference type="CDD" id="cd09917">
    <property type="entry name" value="F-box_SF"/>
    <property type="match status" value="1"/>
</dbReference>
<feature type="domain" description="F-box" evidence="1">
    <location>
        <begin position="54"/>
        <end position="90"/>
    </location>
</feature>
<dbReference type="InterPro" id="IPR001810">
    <property type="entry name" value="F-box_dom"/>
</dbReference>
<dbReference type="EMBL" id="JEMN01001135">
    <property type="protein sequence ID" value="KXH46864.1"/>
    <property type="molecule type" value="Genomic_DNA"/>
</dbReference>
<dbReference type="Proteomes" id="UP000070054">
    <property type="component" value="Unassembled WGS sequence"/>
</dbReference>
<evidence type="ECO:0000259" key="1">
    <source>
        <dbReference type="PROSITE" id="PS50181"/>
    </source>
</evidence>
<dbReference type="AlphaFoldDB" id="A0A135TFF5"/>
<dbReference type="OrthoDB" id="3692147at2759"/>
<gene>
    <name evidence="2" type="ORF">CNYM01_00710</name>
</gene>
<sequence>MDSMEITGGHNVLSERIITFQRPETIANNGSSDFHTGYYDHSGWEIGQQRNEEQCILYKLPREVVLGIIHHLEPMDIYRLRHTSRGFLQLTSVKDFGTILELTSAQQLQQLMQAVLSAPNIPPRFSQPVLFRPSFDELVKIKELRRTELLCQMCSENRGRPVVGGAAYDLRQHCLELSDETSEDYHHRLYSMEERNNALWRAFDRSEHPPILRPYCNGCERRHDLAYFSSDQLSPDTDHRICIGHEGKLKLCSHVQISWAELWTHVATYNSEEPGWKTIKAIFQRSPFSDCPACAQRVGQHGKAPEIIYAPKELQHHHTPSDSFLNFELGWKLVVLNLREGEVVTKELLRHALSRLQESFGDFCCPHLMFTDTAFMAPFSWHLCMCFREAGSVVHAMLHIIPISEESSWHMAHFPICPEVPRMWLAVNPVTLNTFGDWKSLELL</sequence>
<dbReference type="SUPFAM" id="SSF81383">
    <property type="entry name" value="F-box domain"/>
    <property type="match status" value="1"/>
</dbReference>
<dbReference type="PROSITE" id="PS50181">
    <property type="entry name" value="FBOX"/>
    <property type="match status" value="1"/>
</dbReference>
<name>A0A135TFF5_9PEZI</name>